<dbReference type="Gene3D" id="3.40.1190.10">
    <property type="entry name" value="Mur-like, catalytic domain"/>
    <property type="match status" value="1"/>
</dbReference>
<organism evidence="3 4">
    <name type="scientific">Bifidobacterium crudilactis</name>
    <dbReference type="NCBI Taxonomy" id="327277"/>
    <lineage>
        <taxon>Bacteria</taxon>
        <taxon>Bacillati</taxon>
        <taxon>Actinomycetota</taxon>
        <taxon>Actinomycetes</taxon>
        <taxon>Bifidobacteriales</taxon>
        <taxon>Bifidobacteriaceae</taxon>
        <taxon>Bifidobacterium</taxon>
    </lineage>
</organism>
<evidence type="ECO:0000259" key="2">
    <source>
        <dbReference type="Pfam" id="PF08245"/>
    </source>
</evidence>
<protein>
    <submittedName>
        <fullName evidence="3">UDP-N-acetylmuramoyl-L-alanyl-D-glutamate--2, 6-diaminopimelate ligase</fullName>
        <ecNumber evidence="3">6.3.2.13</ecNumber>
    </submittedName>
</protein>
<dbReference type="Gene3D" id="3.90.190.20">
    <property type="entry name" value="Mur ligase, C-terminal domain"/>
    <property type="match status" value="1"/>
</dbReference>
<comment type="caution">
    <text evidence="3">The sequence shown here is derived from an EMBL/GenBank/DDBJ whole genome shotgun (WGS) entry which is preliminary data.</text>
</comment>
<dbReference type="PANTHER" id="PTHR23135:SF4">
    <property type="entry name" value="UDP-N-ACETYLMURAMOYL-L-ALANYL-D-GLUTAMATE--2,6-DIAMINOPIMELATE LIGASE MURE HOMOLOG, CHLOROPLASTIC"/>
    <property type="match status" value="1"/>
</dbReference>
<dbReference type="RefSeq" id="WP_273173839.1">
    <property type="nucleotide sequence ID" value="NZ_JAAXZR010000021.1"/>
</dbReference>
<dbReference type="EC" id="6.3.2.13" evidence="3"/>
<feature type="domain" description="Mur ligase central" evidence="2">
    <location>
        <begin position="121"/>
        <end position="330"/>
    </location>
</feature>
<feature type="domain" description="Mur ligase C-terminal" evidence="1">
    <location>
        <begin position="352"/>
        <end position="486"/>
    </location>
</feature>
<accession>A0A971CZ89</accession>
<reference evidence="3" key="2">
    <citation type="submission" date="2020-01" db="EMBL/GenBank/DDBJ databases">
        <authorList>
            <person name="Campanaro S."/>
        </authorList>
    </citation>
    <scope>NUCLEOTIDE SEQUENCE</scope>
    <source>
        <strain evidence="3">AS01afH2WH_6</strain>
    </source>
</reference>
<dbReference type="InterPro" id="IPR004101">
    <property type="entry name" value="Mur_ligase_C"/>
</dbReference>
<gene>
    <name evidence="3" type="ORF">GXW98_05905</name>
</gene>
<dbReference type="Gene3D" id="3.40.1390.10">
    <property type="entry name" value="MurE/MurF, N-terminal domain"/>
    <property type="match status" value="1"/>
</dbReference>
<evidence type="ECO:0000259" key="1">
    <source>
        <dbReference type="Pfam" id="PF02875"/>
    </source>
</evidence>
<evidence type="ECO:0000313" key="4">
    <source>
        <dbReference type="Proteomes" id="UP000767327"/>
    </source>
</evidence>
<dbReference type="PANTHER" id="PTHR23135">
    <property type="entry name" value="MUR LIGASE FAMILY MEMBER"/>
    <property type="match status" value="1"/>
</dbReference>
<dbReference type="GO" id="GO:0008765">
    <property type="term" value="F:UDP-N-acetylmuramoylalanyl-D-glutamate-2,6-diaminopimelate ligase activity"/>
    <property type="evidence" value="ECO:0007669"/>
    <property type="project" value="UniProtKB-EC"/>
</dbReference>
<dbReference type="SUPFAM" id="SSF53623">
    <property type="entry name" value="MurD-like peptide ligases, catalytic domain"/>
    <property type="match status" value="1"/>
</dbReference>
<dbReference type="EMBL" id="JAAXZR010000021">
    <property type="protein sequence ID" value="NLT79798.1"/>
    <property type="molecule type" value="Genomic_DNA"/>
</dbReference>
<dbReference type="Pfam" id="PF08245">
    <property type="entry name" value="Mur_ligase_M"/>
    <property type="match status" value="1"/>
</dbReference>
<dbReference type="Proteomes" id="UP000767327">
    <property type="component" value="Unassembled WGS sequence"/>
</dbReference>
<sequence>MTLTLESAVALLNQHHLLREVIDGNVWTTDSAELPQRTFSDISYDTRKVSAETLLFCKGRFSPEYLQSANELGLSCYVAQEDFSEYTDATGIIVRNATQAMSLLSAAFYDFPQHDLTVIGITGTKGKTTTAYFTQAILNAYSGGKTALFSSVDNCLDGVHYEESDLTTPESMDLFRMMHQARSNGMTYLVMEVSSQAYKVDRVYGLHFDIGAFLNITPDHISSIEHPTFEDYLFCKRQIISNSSRMIIGADSQHLSLLREDAEREHVPVSTFALRDSTNDMQDADVVSVSNEHTRPAFGLYENGKDIGSFTLSIEGDFNEANAAAATALALSAGVPVDDPSLHAMESIRISGRMERFTSEDGVIAYVDYAHNYASIKALVDFVYQRYGSRHPRITLVTGSAGNKAIDRREGIVKAAQDRIARFIFTTEDTDTEPNSEICAQLMGYVTNPAVEAGVILDRTQAIEEAYRDAQAHADRLNVLLVTGKGEERWIKDLNRHVPFEGDSNIVARLFRKVAK</sequence>
<dbReference type="InterPro" id="IPR036565">
    <property type="entry name" value="Mur-like_cat_sf"/>
</dbReference>
<dbReference type="GO" id="GO:0005524">
    <property type="term" value="F:ATP binding"/>
    <property type="evidence" value="ECO:0007669"/>
    <property type="project" value="InterPro"/>
</dbReference>
<reference evidence="3" key="1">
    <citation type="journal article" date="2020" name="Biotechnol. Biofuels">
        <title>New insights from the biogas microbiome by comprehensive genome-resolved metagenomics of nearly 1600 species originating from multiple anaerobic digesters.</title>
        <authorList>
            <person name="Campanaro S."/>
            <person name="Treu L."/>
            <person name="Rodriguez-R L.M."/>
            <person name="Kovalovszki A."/>
            <person name="Ziels R.M."/>
            <person name="Maus I."/>
            <person name="Zhu X."/>
            <person name="Kougias P.G."/>
            <person name="Basile A."/>
            <person name="Luo G."/>
            <person name="Schluter A."/>
            <person name="Konstantinidis K.T."/>
            <person name="Angelidaki I."/>
        </authorList>
    </citation>
    <scope>NUCLEOTIDE SEQUENCE</scope>
    <source>
        <strain evidence="3">AS01afH2WH_6</strain>
    </source>
</reference>
<dbReference type="AlphaFoldDB" id="A0A971CZ89"/>
<name>A0A971CZ89_9BIFI</name>
<proteinExistence type="predicted"/>
<dbReference type="SUPFAM" id="SSF53244">
    <property type="entry name" value="MurD-like peptide ligases, peptide-binding domain"/>
    <property type="match status" value="1"/>
</dbReference>
<dbReference type="NCBIfam" id="NF001129">
    <property type="entry name" value="PRK00139.2-3"/>
    <property type="match status" value="1"/>
</dbReference>
<dbReference type="InterPro" id="IPR013221">
    <property type="entry name" value="Mur_ligase_cen"/>
</dbReference>
<keyword evidence="3" id="KW-0436">Ligase</keyword>
<evidence type="ECO:0000313" key="3">
    <source>
        <dbReference type="EMBL" id="NLT79798.1"/>
    </source>
</evidence>
<dbReference type="InterPro" id="IPR036615">
    <property type="entry name" value="Mur_ligase_C_dom_sf"/>
</dbReference>
<dbReference type="Pfam" id="PF02875">
    <property type="entry name" value="Mur_ligase_C"/>
    <property type="match status" value="1"/>
</dbReference>